<reference evidence="2" key="1">
    <citation type="submission" date="2022-07" db="EMBL/GenBank/DDBJ databases">
        <title>Genome Sequence of Leucocoprinus birnbaumii.</title>
        <authorList>
            <person name="Buettner E."/>
        </authorList>
    </citation>
    <scope>NUCLEOTIDE SEQUENCE</scope>
    <source>
        <strain evidence="2">VT141</strain>
    </source>
</reference>
<accession>A0AAD5YYT4</accession>
<comment type="caution">
    <text evidence="2">The sequence shown here is derived from an EMBL/GenBank/DDBJ whole genome shotgun (WGS) entry which is preliminary data.</text>
</comment>
<sequence>MHLQPASTPSPNQILSAFQEPPNNNIQSLPGSRESDNRRTKFGEVGPPGLVQAIEVGLRSQSLFVANCDKYSQRFLQSPAALARISTMEVQLITDERMQETAIIAAVVAQQVTKLFSETIHQHVTDLAHTGTAPLTNHAQDSGDPVAAMASSEEVPFFGFQHSECATAQRTQILGFPLRVLVLRHLIHHIKLTKRPPHILSRRNLNSSSIIPSVSPIPVASVKKSELLSLLTNGPGA</sequence>
<keyword evidence="3" id="KW-1185">Reference proteome</keyword>
<gene>
    <name evidence="2" type="ORF">NP233_g2478</name>
</gene>
<dbReference type="EMBL" id="JANIEX010000105">
    <property type="protein sequence ID" value="KAJ3573374.1"/>
    <property type="molecule type" value="Genomic_DNA"/>
</dbReference>
<evidence type="ECO:0000256" key="1">
    <source>
        <dbReference type="SAM" id="MobiDB-lite"/>
    </source>
</evidence>
<organism evidence="2 3">
    <name type="scientific">Leucocoprinus birnbaumii</name>
    <dbReference type="NCBI Taxonomy" id="56174"/>
    <lineage>
        <taxon>Eukaryota</taxon>
        <taxon>Fungi</taxon>
        <taxon>Dikarya</taxon>
        <taxon>Basidiomycota</taxon>
        <taxon>Agaricomycotina</taxon>
        <taxon>Agaricomycetes</taxon>
        <taxon>Agaricomycetidae</taxon>
        <taxon>Agaricales</taxon>
        <taxon>Agaricineae</taxon>
        <taxon>Agaricaceae</taxon>
        <taxon>Leucocoprinus</taxon>
    </lineage>
</organism>
<name>A0AAD5YYT4_9AGAR</name>
<proteinExistence type="predicted"/>
<protein>
    <submittedName>
        <fullName evidence="2">Uncharacterized protein</fullName>
    </submittedName>
</protein>
<feature type="region of interest" description="Disordered" evidence="1">
    <location>
        <begin position="1"/>
        <end position="41"/>
    </location>
</feature>
<dbReference type="AlphaFoldDB" id="A0AAD5YYT4"/>
<evidence type="ECO:0000313" key="2">
    <source>
        <dbReference type="EMBL" id="KAJ3573374.1"/>
    </source>
</evidence>
<evidence type="ECO:0000313" key="3">
    <source>
        <dbReference type="Proteomes" id="UP001213000"/>
    </source>
</evidence>
<feature type="compositionally biased region" description="Polar residues" evidence="1">
    <location>
        <begin position="1"/>
        <end position="30"/>
    </location>
</feature>
<dbReference type="Proteomes" id="UP001213000">
    <property type="component" value="Unassembled WGS sequence"/>
</dbReference>